<dbReference type="EMBL" id="CADCWG010000316">
    <property type="protein sequence ID" value="CAA9578140.1"/>
    <property type="molecule type" value="Genomic_DNA"/>
</dbReference>
<dbReference type="AlphaFoldDB" id="A0A6J4VFP7"/>
<proteinExistence type="predicted"/>
<reference evidence="2" key="1">
    <citation type="submission" date="2020-02" db="EMBL/GenBank/DDBJ databases">
        <authorList>
            <person name="Meier V. D."/>
        </authorList>
    </citation>
    <scope>NUCLEOTIDE SEQUENCE</scope>
    <source>
        <strain evidence="2">AVDCRST_MAG49</strain>
    </source>
</reference>
<feature type="region of interest" description="Disordered" evidence="1">
    <location>
        <begin position="1"/>
        <end position="131"/>
    </location>
</feature>
<name>A0A6J4VFP7_9BACT</name>
<protein>
    <submittedName>
        <fullName evidence="2">Uncharacterized protein</fullName>
    </submittedName>
</protein>
<gene>
    <name evidence="2" type="ORF">AVDCRST_MAG49-4458</name>
</gene>
<feature type="non-terminal residue" evidence="2">
    <location>
        <position position="131"/>
    </location>
</feature>
<feature type="compositionally biased region" description="Basic residues" evidence="1">
    <location>
        <begin position="69"/>
        <end position="94"/>
    </location>
</feature>
<evidence type="ECO:0000313" key="2">
    <source>
        <dbReference type="EMBL" id="CAA9578140.1"/>
    </source>
</evidence>
<feature type="compositionally biased region" description="Basic residues" evidence="1">
    <location>
        <begin position="1"/>
        <end position="14"/>
    </location>
</feature>
<feature type="compositionally biased region" description="Basic residues" evidence="1">
    <location>
        <begin position="44"/>
        <end position="61"/>
    </location>
</feature>
<organism evidence="2">
    <name type="scientific">uncultured Thermomicrobiales bacterium</name>
    <dbReference type="NCBI Taxonomy" id="1645740"/>
    <lineage>
        <taxon>Bacteria</taxon>
        <taxon>Pseudomonadati</taxon>
        <taxon>Thermomicrobiota</taxon>
        <taxon>Thermomicrobia</taxon>
        <taxon>Thermomicrobiales</taxon>
        <taxon>environmental samples</taxon>
    </lineage>
</organism>
<sequence length="131" mass="14505">GSRARRSLSRRPVRRAGPGDQHPCPPGSGARQDRAEREGDPRGQGHRVAGRRRRGRLRRVPRPPGRAHPGPRPRRCRRLARRPPRRAGCRRARSLPRGPSPPRPQGRQPGTATNCRDAQGGSRVGEGTDRV</sequence>
<feature type="non-terminal residue" evidence="2">
    <location>
        <position position="1"/>
    </location>
</feature>
<feature type="compositionally biased region" description="Basic and acidic residues" evidence="1">
    <location>
        <begin position="31"/>
        <end position="43"/>
    </location>
</feature>
<accession>A0A6J4VFP7</accession>
<evidence type="ECO:0000256" key="1">
    <source>
        <dbReference type="SAM" id="MobiDB-lite"/>
    </source>
</evidence>